<keyword evidence="2 4" id="KW-0479">Metal-binding</keyword>
<comment type="similarity">
    <text evidence="1 4">Belongs to the iron/ascorbate-dependent oxidoreductase family.</text>
</comment>
<evidence type="ECO:0000313" key="7">
    <source>
        <dbReference type="RefSeq" id="XP_021844354.2"/>
    </source>
</evidence>
<dbReference type="Gene3D" id="2.60.120.330">
    <property type="entry name" value="B-lactam Antibiotic, Isopenicillin N Synthase, Chain"/>
    <property type="match status" value="1"/>
</dbReference>
<organism evidence="6 7">
    <name type="scientific">Spinacia oleracea</name>
    <name type="common">Spinach</name>
    <dbReference type="NCBI Taxonomy" id="3562"/>
    <lineage>
        <taxon>Eukaryota</taxon>
        <taxon>Viridiplantae</taxon>
        <taxon>Streptophyta</taxon>
        <taxon>Embryophyta</taxon>
        <taxon>Tracheophyta</taxon>
        <taxon>Spermatophyta</taxon>
        <taxon>Magnoliopsida</taxon>
        <taxon>eudicotyledons</taxon>
        <taxon>Gunneridae</taxon>
        <taxon>Pentapetalae</taxon>
        <taxon>Caryophyllales</taxon>
        <taxon>Chenopodiaceae</taxon>
        <taxon>Chenopodioideae</taxon>
        <taxon>Anserineae</taxon>
        <taxon>Spinacia</taxon>
    </lineage>
</organism>
<evidence type="ECO:0000313" key="6">
    <source>
        <dbReference type="Proteomes" id="UP000813463"/>
    </source>
</evidence>
<dbReference type="GeneID" id="110784235"/>
<evidence type="ECO:0000256" key="1">
    <source>
        <dbReference type="ARBA" id="ARBA00008056"/>
    </source>
</evidence>
<keyword evidence="3 4" id="KW-0408">Iron</keyword>
<evidence type="ECO:0000259" key="5">
    <source>
        <dbReference type="PROSITE" id="PS51471"/>
    </source>
</evidence>
<dbReference type="Proteomes" id="UP000813463">
    <property type="component" value="Chromosome 4"/>
</dbReference>
<dbReference type="GO" id="GO:0046872">
    <property type="term" value="F:metal ion binding"/>
    <property type="evidence" value="ECO:0007669"/>
    <property type="project" value="UniProtKB-KW"/>
</dbReference>
<reference evidence="6" key="1">
    <citation type="journal article" date="2021" name="Nat. Commun.">
        <title>Genomic analyses provide insights into spinach domestication and the genetic basis of agronomic traits.</title>
        <authorList>
            <person name="Cai X."/>
            <person name="Sun X."/>
            <person name="Xu C."/>
            <person name="Sun H."/>
            <person name="Wang X."/>
            <person name="Ge C."/>
            <person name="Zhang Z."/>
            <person name="Wang Q."/>
            <person name="Fei Z."/>
            <person name="Jiao C."/>
            <person name="Wang Q."/>
        </authorList>
    </citation>
    <scope>NUCLEOTIDE SEQUENCE [LARGE SCALE GENOMIC DNA]</scope>
    <source>
        <strain evidence="6">cv. Varoflay</strain>
    </source>
</reference>
<dbReference type="InterPro" id="IPR027443">
    <property type="entry name" value="IPNS-like_sf"/>
</dbReference>
<dbReference type="RefSeq" id="XP_021844354.2">
    <property type="nucleotide sequence ID" value="XM_021988662.2"/>
</dbReference>
<dbReference type="InterPro" id="IPR026992">
    <property type="entry name" value="DIOX_N"/>
</dbReference>
<evidence type="ECO:0000256" key="4">
    <source>
        <dbReference type="RuleBase" id="RU003682"/>
    </source>
</evidence>
<keyword evidence="6" id="KW-1185">Reference proteome</keyword>
<accession>A0A9R0IA60</accession>
<dbReference type="InterPro" id="IPR005123">
    <property type="entry name" value="Oxoglu/Fe-dep_dioxygenase_dom"/>
</dbReference>
<dbReference type="AlphaFoldDB" id="A0A9R0IA60"/>
<dbReference type="Pfam" id="PF03171">
    <property type="entry name" value="2OG-FeII_Oxy"/>
    <property type="match status" value="1"/>
</dbReference>
<gene>
    <name evidence="7" type="primary">LOC110784235</name>
</gene>
<dbReference type="PROSITE" id="PS51471">
    <property type="entry name" value="FE2OG_OXY"/>
    <property type="match status" value="1"/>
</dbReference>
<dbReference type="GO" id="GO:0016491">
    <property type="term" value="F:oxidoreductase activity"/>
    <property type="evidence" value="ECO:0007669"/>
    <property type="project" value="UniProtKB-KW"/>
</dbReference>
<keyword evidence="4" id="KW-0560">Oxidoreductase</keyword>
<evidence type="ECO:0000256" key="2">
    <source>
        <dbReference type="ARBA" id="ARBA00022723"/>
    </source>
</evidence>
<evidence type="ECO:0000256" key="3">
    <source>
        <dbReference type="ARBA" id="ARBA00023004"/>
    </source>
</evidence>
<dbReference type="InterPro" id="IPR044861">
    <property type="entry name" value="IPNS-like_FE2OG_OXY"/>
</dbReference>
<dbReference type="KEGG" id="soe:110784235"/>
<dbReference type="InterPro" id="IPR050295">
    <property type="entry name" value="Plant_2OG-oxidoreductases"/>
</dbReference>
<protein>
    <submittedName>
        <fullName evidence="7">Jasmonate-induced oxygenase 4</fullName>
    </submittedName>
</protein>
<feature type="domain" description="Fe2OG dioxygenase" evidence="5">
    <location>
        <begin position="200"/>
        <end position="300"/>
    </location>
</feature>
<dbReference type="Pfam" id="PF14226">
    <property type="entry name" value="DIOX_N"/>
    <property type="match status" value="1"/>
</dbReference>
<dbReference type="SUPFAM" id="SSF51197">
    <property type="entry name" value="Clavaminate synthase-like"/>
    <property type="match status" value="1"/>
</dbReference>
<reference evidence="7" key="2">
    <citation type="submission" date="2025-08" db="UniProtKB">
        <authorList>
            <consortium name="RefSeq"/>
        </authorList>
    </citation>
    <scope>IDENTIFICATION</scope>
    <source>
        <tissue evidence="7">Leaf</tissue>
    </source>
</reference>
<name>A0A9R0IA60_SPIOL</name>
<dbReference type="PANTHER" id="PTHR47991">
    <property type="entry name" value="OXOGLUTARATE/IRON-DEPENDENT DIOXYGENASE"/>
    <property type="match status" value="1"/>
</dbReference>
<sequence>MGLTSANSALKPVQELLQNGVVPQNYIQQFQDDSQVGDYPLPLMDTPTIDFSLLLLSDPEELAKLRTALSSWGCFQLVNHGMTIKLLYEVREMSKQFFKLPLDEKEKYSSKGDSLEGYGNDNAIRQGNFNWNDKLHLQVHPEHRRQLEFWPEIPQHFRTTLHEYSVKTKEVSESLLKAMARSLKLEDNSFSELWGDDKEDIIHARFNFYPRCPSAKQVVGLNAHTDGSAITLLLQDKEVDGLQVLKDGQWFRVPIIPQALVIHVADQLEIASNGIFKSPVHKVVINPQYDRISIAMLPLPNPEKEIGPLKELITEERPQLFKRLKNYGEFYFKYMARLATMERQIDMVKINY</sequence>
<proteinExistence type="inferred from homology"/>